<dbReference type="InterPro" id="IPR017938">
    <property type="entry name" value="Riboflavin_synthase-like_b-brl"/>
</dbReference>
<organism evidence="2">
    <name type="scientific">marine sediment metagenome</name>
    <dbReference type="NCBI Taxonomy" id="412755"/>
    <lineage>
        <taxon>unclassified sequences</taxon>
        <taxon>metagenomes</taxon>
        <taxon>ecological metagenomes</taxon>
    </lineage>
</organism>
<feature type="domain" description="FAD-binding FR-type" evidence="1">
    <location>
        <begin position="1"/>
        <end position="98"/>
    </location>
</feature>
<name>X1Q6W5_9ZZZZ</name>
<evidence type="ECO:0000259" key="1">
    <source>
        <dbReference type="PROSITE" id="PS51384"/>
    </source>
</evidence>
<feature type="non-terminal residue" evidence="2">
    <location>
        <position position="174"/>
    </location>
</feature>
<dbReference type="PANTHER" id="PTHR43513:SF3">
    <property type="entry name" value="DIHYDROOROTATE DEHYDROGENASE B (NAD(+)), ELECTRON TRANSFER SUBUNIT-RELATED"/>
    <property type="match status" value="1"/>
</dbReference>
<sequence length="174" mass="18662">MKQVTATVISNTQVMPGGHLIWLESPQIASEAKPGQFVMVRCGEETLLRRPLSIHQLADKTKLAFLFTVVGKGTHWLSQRQAGDRIDLLGPLGNGFSIYPASHNLLLVAGGIGIAPLCFLAQEALNQGCSVRLLLGASTASQLYPKHFLPAEAELIIATEDGTAGRKGMVIDYV</sequence>
<dbReference type="SUPFAM" id="SSF63380">
    <property type="entry name" value="Riboflavin synthase domain-like"/>
    <property type="match status" value="1"/>
</dbReference>
<dbReference type="EMBL" id="BARV01028916">
    <property type="protein sequence ID" value="GAI38994.1"/>
    <property type="molecule type" value="Genomic_DNA"/>
</dbReference>
<accession>X1Q6W5</accession>
<dbReference type="SUPFAM" id="SSF52343">
    <property type="entry name" value="Ferredoxin reductase-like, C-terminal NADP-linked domain"/>
    <property type="match status" value="1"/>
</dbReference>
<gene>
    <name evidence="2" type="ORF">S06H3_46190</name>
</gene>
<dbReference type="InterPro" id="IPR017927">
    <property type="entry name" value="FAD-bd_FR_type"/>
</dbReference>
<dbReference type="Gene3D" id="3.40.50.80">
    <property type="entry name" value="Nucleotide-binding domain of ferredoxin-NADP reductase (FNR) module"/>
    <property type="match status" value="1"/>
</dbReference>
<dbReference type="PROSITE" id="PS51384">
    <property type="entry name" value="FAD_FR"/>
    <property type="match status" value="1"/>
</dbReference>
<comment type="caution">
    <text evidence="2">The sequence shown here is derived from an EMBL/GenBank/DDBJ whole genome shotgun (WGS) entry which is preliminary data.</text>
</comment>
<dbReference type="InterPro" id="IPR050353">
    <property type="entry name" value="PyrK_electron_transfer"/>
</dbReference>
<evidence type="ECO:0000313" key="2">
    <source>
        <dbReference type="EMBL" id="GAI38994.1"/>
    </source>
</evidence>
<reference evidence="2" key="1">
    <citation type="journal article" date="2014" name="Front. Microbiol.">
        <title>High frequency of phylogenetically diverse reductive dehalogenase-homologous genes in deep subseafloor sedimentary metagenomes.</title>
        <authorList>
            <person name="Kawai M."/>
            <person name="Futagami T."/>
            <person name="Toyoda A."/>
            <person name="Takaki Y."/>
            <person name="Nishi S."/>
            <person name="Hori S."/>
            <person name="Arai W."/>
            <person name="Tsubouchi T."/>
            <person name="Morono Y."/>
            <person name="Uchiyama I."/>
            <person name="Ito T."/>
            <person name="Fujiyama A."/>
            <person name="Inagaki F."/>
            <person name="Takami H."/>
        </authorList>
    </citation>
    <scope>NUCLEOTIDE SEQUENCE</scope>
    <source>
        <strain evidence="2">Expedition CK06-06</strain>
    </source>
</reference>
<protein>
    <recommendedName>
        <fullName evidence="1">FAD-binding FR-type domain-containing protein</fullName>
    </recommendedName>
</protein>
<dbReference type="Gene3D" id="2.40.30.10">
    <property type="entry name" value="Translation factors"/>
    <property type="match status" value="1"/>
</dbReference>
<proteinExistence type="predicted"/>
<dbReference type="InterPro" id="IPR039261">
    <property type="entry name" value="FNR_nucleotide-bd"/>
</dbReference>
<dbReference type="AlphaFoldDB" id="X1Q6W5"/>
<dbReference type="GO" id="GO:0016491">
    <property type="term" value="F:oxidoreductase activity"/>
    <property type="evidence" value="ECO:0007669"/>
    <property type="project" value="InterPro"/>
</dbReference>
<dbReference type="PANTHER" id="PTHR43513">
    <property type="entry name" value="DIHYDROOROTATE DEHYDROGENASE B (NAD(+)), ELECTRON TRANSFER SUBUNIT"/>
    <property type="match status" value="1"/>
</dbReference>